<protein>
    <submittedName>
        <fullName evidence="2">DUF4231 domain-containing protein</fullName>
    </submittedName>
</protein>
<dbReference type="NCBIfam" id="NF033634">
    <property type="entry name" value="SLATT_1"/>
    <property type="match status" value="1"/>
</dbReference>
<dbReference type="InterPro" id="IPR025325">
    <property type="entry name" value="DUF4231"/>
</dbReference>
<keyword evidence="1" id="KW-0472">Membrane</keyword>
<proteinExistence type="predicted"/>
<gene>
    <name evidence="2" type="ORF">ACFSJD_13970</name>
</gene>
<comment type="caution">
    <text evidence="2">The sequence shown here is derived from an EMBL/GenBank/DDBJ whole genome shotgun (WGS) entry which is preliminary data.</text>
</comment>
<dbReference type="RefSeq" id="WP_344729505.1">
    <property type="nucleotide sequence ID" value="NZ_BAAAUS010000063.1"/>
</dbReference>
<keyword evidence="1" id="KW-1133">Transmembrane helix</keyword>
<keyword evidence="1" id="KW-0812">Transmembrane</keyword>
<dbReference type="Proteomes" id="UP001597114">
    <property type="component" value="Unassembled WGS sequence"/>
</dbReference>
<accession>A0ABW4EUM9</accession>
<name>A0ABW4EUM9_9PSEU</name>
<sequence length="196" mass="22390">MARVRRFRRLRAEQRRFEEVCREIGGAVSLAPPADLYWETRWFVEVVDMRRRLEESKEWHHLLRATTISIGIFIPALVGLNLSGVGSEIVQWSTLGLSILSALSVAASELLRTGERWRINRTFFPALYREGLQFATLSGRYGEFDHHDSAYQLFVNSVESIIQTYEAEYQQQLLIPSLGNTGDARTDVLKASATSR</sequence>
<evidence type="ECO:0000256" key="1">
    <source>
        <dbReference type="SAM" id="Phobius"/>
    </source>
</evidence>
<organism evidence="2 3">
    <name type="scientific">Pseudonocardia yunnanensis</name>
    <dbReference type="NCBI Taxonomy" id="58107"/>
    <lineage>
        <taxon>Bacteria</taxon>
        <taxon>Bacillati</taxon>
        <taxon>Actinomycetota</taxon>
        <taxon>Actinomycetes</taxon>
        <taxon>Pseudonocardiales</taxon>
        <taxon>Pseudonocardiaceae</taxon>
        <taxon>Pseudonocardia</taxon>
    </lineage>
</organism>
<feature type="transmembrane region" description="Helical" evidence="1">
    <location>
        <begin position="89"/>
        <end position="111"/>
    </location>
</feature>
<evidence type="ECO:0000313" key="2">
    <source>
        <dbReference type="EMBL" id="MFD1518602.1"/>
    </source>
</evidence>
<feature type="transmembrane region" description="Helical" evidence="1">
    <location>
        <begin position="62"/>
        <end position="83"/>
    </location>
</feature>
<reference evidence="3" key="1">
    <citation type="journal article" date="2019" name="Int. J. Syst. Evol. Microbiol.">
        <title>The Global Catalogue of Microorganisms (GCM) 10K type strain sequencing project: providing services to taxonomists for standard genome sequencing and annotation.</title>
        <authorList>
            <consortium name="The Broad Institute Genomics Platform"/>
            <consortium name="The Broad Institute Genome Sequencing Center for Infectious Disease"/>
            <person name="Wu L."/>
            <person name="Ma J."/>
        </authorList>
    </citation>
    <scope>NUCLEOTIDE SEQUENCE [LARGE SCALE GENOMIC DNA]</scope>
    <source>
        <strain evidence="3">CCM 7043</strain>
    </source>
</reference>
<dbReference type="EMBL" id="JBHUCO010000013">
    <property type="protein sequence ID" value="MFD1518602.1"/>
    <property type="molecule type" value="Genomic_DNA"/>
</dbReference>
<keyword evidence="3" id="KW-1185">Reference proteome</keyword>
<evidence type="ECO:0000313" key="3">
    <source>
        <dbReference type="Proteomes" id="UP001597114"/>
    </source>
</evidence>
<dbReference type="Pfam" id="PF14015">
    <property type="entry name" value="DUF4231"/>
    <property type="match status" value="1"/>
</dbReference>